<organism evidence="2">
    <name type="scientific">Flagellimonas sp. MMG031</name>
    <dbReference type="NCBI Taxonomy" id="3158549"/>
    <lineage>
        <taxon>Bacteria</taxon>
        <taxon>Pseudomonadati</taxon>
        <taxon>Bacteroidota</taxon>
        <taxon>Flavobacteriia</taxon>
        <taxon>Flavobacteriales</taxon>
        <taxon>Flavobacteriaceae</taxon>
        <taxon>Flagellimonas</taxon>
    </lineage>
</organism>
<dbReference type="InterPro" id="IPR001173">
    <property type="entry name" value="Glyco_trans_2-like"/>
</dbReference>
<name>A0AAU7MU03_9FLAO</name>
<dbReference type="PANTHER" id="PTHR33604">
    <property type="entry name" value="OSJNBA0004B13.7 PROTEIN"/>
    <property type="match status" value="1"/>
</dbReference>
<gene>
    <name evidence="2" type="ORF">ABNE31_09385</name>
</gene>
<dbReference type="Pfam" id="PF00535">
    <property type="entry name" value="Glycos_transf_2"/>
    <property type="match status" value="1"/>
</dbReference>
<dbReference type="AlphaFoldDB" id="A0AAU7MU03"/>
<keyword evidence="2" id="KW-0328">Glycosyltransferase</keyword>
<feature type="domain" description="Glycosyltransferase 2-like" evidence="1">
    <location>
        <begin position="5"/>
        <end position="104"/>
    </location>
</feature>
<protein>
    <submittedName>
        <fullName evidence="2">Glycosyltransferase</fullName>
        <ecNumber evidence="2">2.4.-.-</ecNumber>
    </submittedName>
</protein>
<reference evidence="2" key="1">
    <citation type="submission" date="2024-05" db="EMBL/GenBank/DDBJ databases">
        <title>Draft Genome Sequences of Flagellimonas sp. MMG031 and Marinobacter sp. MMG032 Isolated from the dinoflagellate Symbiodinium pilosum.</title>
        <authorList>
            <person name="Shikuma N.J."/>
            <person name="Farrell M.V."/>
        </authorList>
    </citation>
    <scope>NUCLEOTIDE SEQUENCE</scope>
    <source>
        <strain evidence="2">MMG031</strain>
    </source>
</reference>
<dbReference type="KEGG" id="fld:ABNE31_09385"/>
<dbReference type="GO" id="GO:0016757">
    <property type="term" value="F:glycosyltransferase activity"/>
    <property type="evidence" value="ECO:0007669"/>
    <property type="project" value="UniProtKB-KW"/>
</dbReference>
<keyword evidence="2" id="KW-0808">Transferase</keyword>
<sequence length="386" mass="45350">MRIPIVVVAYNRPRSLTRLLSSLQKAKYPHDTIDLIISIDKADNNQHVLDLANDFQWEHGTKKVIYQEINLGLRKHILKCGNYSLEYGAVIVLEDDLYVSPNFYLFAEQALTFSTKESSIGGVSLYNHQLNVHTRQNFSPHQDGFDNWYFQFASSWGQAWTKHQWTGFMYWYEKEPDIDSNEQVPAYVRSWSPKSWLKYNIAYLVEKDRYFLYPKISLTTNFSDAGTHVGHDSTLYQVPLDFGKEREYNFSIVQDSNAVYDAYYENKNLYQILGLENDELCVDLYGYKPLQGQKYLLSSKVLDFKAIRSFGKSLKPHEDNVLQSIDGKELFLYDTSIVEQNPNVPDFERKIAYNYKQIPYKWTKKLFLVQSRQKFSNLINRLTKKR</sequence>
<dbReference type="Gene3D" id="3.90.550.10">
    <property type="entry name" value="Spore Coat Polysaccharide Biosynthesis Protein SpsA, Chain A"/>
    <property type="match status" value="1"/>
</dbReference>
<dbReference type="RefSeq" id="WP_349351024.1">
    <property type="nucleotide sequence ID" value="NZ_CP157804.1"/>
</dbReference>
<proteinExistence type="predicted"/>
<dbReference type="InterPro" id="IPR029044">
    <property type="entry name" value="Nucleotide-diphossugar_trans"/>
</dbReference>
<accession>A0AAU7MU03</accession>
<dbReference type="EC" id="2.4.-.-" evidence="2"/>
<dbReference type="SUPFAM" id="SSF53448">
    <property type="entry name" value="Nucleotide-diphospho-sugar transferases"/>
    <property type="match status" value="1"/>
</dbReference>
<evidence type="ECO:0000313" key="2">
    <source>
        <dbReference type="EMBL" id="XBQ21813.1"/>
    </source>
</evidence>
<evidence type="ECO:0000259" key="1">
    <source>
        <dbReference type="Pfam" id="PF00535"/>
    </source>
</evidence>
<dbReference type="EMBL" id="CP157804">
    <property type="protein sequence ID" value="XBQ21813.1"/>
    <property type="molecule type" value="Genomic_DNA"/>
</dbReference>
<dbReference type="PANTHER" id="PTHR33604:SF3">
    <property type="entry name" value="OSJNBA0004B13.7 PROTEIN"/>
    <property type="match status" value="1"/>
</dbReference>